<comment type="caution">
    <text evidence="7">The sequence shown here is derived from an EMBL/GenBank/DDBJ whole genome shotgun (WGS) entry which is preliminary data.</text>
</comment>
<accession>A0A149TJR8</accession>
<dbReference type="InterPro" id="IPR017937">
    <property type="entry name" value="Thioredoxin_CS"/>
</dbReference>
<dbReference type="PROSITE" id="PS51352">
    <property type="entry name" value="THIOREDOXIN_2"/>
    <property type="match status" value="1"/>
</dbReference>
<proteinExistence type="predicted"/>
<evidence type="ECO:0000256" key="2">
    <source>
        <dbReference type="ARBA" id="ARBA00022982"/>
    </source>
</evidence>
<reference evidence="7 8" key="1">
    <citation type="submission" date="2015-06" db="EMBL/GenBank/DDBJ databases">
        <title>Improved classification and identification of acetic acid bacteria using matrix-assisted laser desorption/ionization time-of-flight mass spectrometry; Gluconobacter nephelii and Gluconobacter uchimurae are later heterotypic synonyms of Gluconobacter japonicus and Gluconobacter oxydans, respectively.</title>
        <authorList>
            <person name="Li L."/>
            <person name="Cleenwerck I."/>
            <person name="De Vuyst L."/>
            <person name="Vandamme P."/>
        </authorList>
    </citation>
    <scope>NUCLEOTIDE SEQUENCE [LARGE SCALE GENOMIC DNA]</scope>
    <source>
        <strain evidence="7 8">LMG 1768</strain>
    </source>
</reference>
<dbReference type="RefSeq" id="WP_062107456.1">
    <property type="nucleotide sequence ID" value="NZ_LHZR01000102.1"/>
</dbReference>
<evidence type="ECO:0000259" key="6">
    <source>
        <dbReference type="PROSITE" id="PS51352"/>
    </source>
</evidence>
<dbReference type="Pfam" id="PF14561">
    <property type="entry name" value="TPR_20"/>
    <property type="match status" value="1"/>
</dbReference>
<dbReference type="GO" id="GO:0045454">
    <property type="term" value="P:cell redox homeostasis"/>
    <property type="evidence" value="ECO:0007669"/>
    <property type="project" value="TreeGrafter"/>
</dbReference>
<dbReference type="InterPro" id="IPR036249">
    <property type="entry name" value="Thioredoxin-like_sf"/>
</dbReference>
<dbReference type="InterPro" id="IPR013766">
    <property type="entry name" value="Thioredoxin_domain"/>
</dbReference>
<dbReference type="PANTHER" id="PTHR45663:SF11">
    <property type="entry name" value="GEO12009P1"/>
    <property type="match status" value="1"/>
</dbReference>
<evidence type="ECO:0000256" key="5">
    <source>
        <dbReference type="SAM" id="MobiDB-lite"/>
    </source>
</evidence>
<dbReference type="SUPFAM" id="SSF48452">
    <property type="entry name" value="TPR-like"/>
    <property type="match status" value="1"/>
</dbReference>
<dbReference type="PATRIC" id="fig|318683.6.peg.1091"/>
<evidence type="ECO:0000256" key="1">
    <source>
        <dbReference type="ARBA" id="ARBA00022448"/>
    </source>
</evidence>
<feature type="compositionally biased region" description="Low complexity" evidence="5">
    <location>
        <begin position="16"/>
        <end position="25"/>
    </location>
</feature>
<gene>
    <name evidence="7" type="ORF">AD945_06610</name>
</gene>
<dbReference type="SUPFAM" id="SSF52833">
    <property type="entry name" value="Thioredoxin-like"/>
    <property type="match status" value="1"/>
</dbReference>
<keyword evidence="2" id="KW-0249">Electron transport</keyword>
<keyword evidence="3" id="KW-1015">Disulfide bond</keyword>
<dbReference type="GO" id="GO:0006950">
    <property type="term" value="P:response to stress"/>
    <property type="evidence" value="ECO:0007669"/>
    <property type="project" value="UniProtKB-ARBA"/>
</dbReference>
<dbReference type="EMBL" id="LHZR01000102">
    <property type="protein sequence ID" value="KXV48585.1"/>
    <property type="molecule type" value="Genomic_DNA"/>
</dbReference>
<dbReference type="PROSITE" id="PS00194">
    <property type="entry name" value="THIOREDOXIN_1"/>
    <property type="match status" value="1"/>
</dbReference>
<dbReference type="OrthoDB" id="9790390at2"/>
<feature type="region of interest" description="Disordered" evidence="5">
    <location>
        <begin position="1"/>
        <end position="25"/>
    </location>
</feature>
<keyword evidence="4" id="KW-0676">Redox-active center</keyword>
<organism evidence="7 8">
    <name type="scientific">Gluconobacter albidus</name>
    <dbReference type="NCBI Taxonomy" id="318683"/>
    <lineage>
        <taxon>Bacteria</taxon>
        <taxon>Pseudomonadati</taxon>
        <taxon>Pseudomonadota</taxon>
        <taxon>Alphaproteobacteria</taxon>
        <taxon>Acetobacterales</taxon>
        <taxon>Acetobacteraceae</taxon>
        <taxon>Gluconobacter</taxon>
    </lineage>
</organism>
<dbReference type="Gene3D" id="1.25.40.10">
    <property type="entry name" value="Tetratricopeptide repeat domain"/>
    <property type="match status" value="2"/>
</dbReference>
<dbReference type="InterPro" id="IPR011990">
    <property type="entry name" value="TPR-like_helical_dom_sf"/>
</dbReference>
<evidence type="ECO:0000313" key="8">
    <source>
        <dbReference type="Proteomes" id="UP000075636"/>
    </source>
</evidence>
<evidence type="ECO:0000313" key="7">
    <source>
        <dbReference type="EMBL" id="KXV48585.1"/>
    </source>
</evidence>
<dbReference type="PANTHER" id="PTHR45663">
    <property type="entry name" value="GEO12009P1"/>
    <property type="match status" value="1"/>
</dbReference>
<dbReference type="Pfam" id="PF14559">
    <property type="entry name" value="TPR_19"/>
    <property type="match status" value="1"/>
</dbReference>
<name>A0A149TJR8_9PROT</name>
<keyword evidence="1" id="KW-0813">Transport</keyword>
<dbReference type="STRING" id="318683.A0U94_11305"/>
<dbReference type="GO" id="GO:0015035">
    <property type="term" value="F:protein-disulfide reductase activity"/>
    <property type="evidence" value="ECO:0007669"/>
    <property type="project" value="TreeGrafter"/>
</dbReference>
<dbReference type="GO" id="GO:0005829">
    <property type="term" value="C:cytosol"/>
    <property type="evidence" value="ECO:0007669"/>
    <property type="project" value="TreeGrafter"/>
</dbReference>
<dbReference type="Pfam" id="PF00085">
    <property type="entry name" value="Thioredoxin"/>
    <property type="match status" value="1"/>
</dbReference>
<dbReference type="CDD" id="cd02956">
    <property type="entry name" value="ybbN"/>
    <property type="match status" value="1"/>
</dbReference>
<protein>
    <submittedName>
        <fullName evidence="7">Thioredoxin</fullName>
    </submittedName>
</protein>
<evidence type="ECO:0000256" key="4">
    <source>
        <dbReference type="ARBA" id="ARBA00023284"/>
    </source>
</evidence>
<sequence length="322" mass="34252">MSSTFDEHLIGQSPNTAPAGTAPTGTTATIIDADQSSFMAEVVDASRTVPVLVDFWAPWCGPCRQLTPVLEKIVRAAGGRVKLVKVDVEANKALAAQLEQLGLPLQSIPVVVAFWKGQVLDLFQGAQPESEIRRFVESLLKLAGDVMPATEILAAARQALSEGHADQAAGLFSQLLEAEPESPEGWGGMIRALLALNEPEAAEDASSQVPAKLDTHPEITGARAALALHVEGAKAASELDALRQQSAAAPDDFDLRLRLAAALNGAGQRAQAADTLLDILRADRNWNEGAAKTELLRFFEAWGHTDPDTLAARRKLSSLLFS</sequence>
<feature type="domain" description="Thioredoxin" evidence="6">
    <location>
        <begin position="16"/>
        <end position="141"/>
    </location>
</feature>
<dbReference type="AlphaFoldDB" id="A0A149TJR8"/>
<evidence type="ECO:0000256" key="3">
    <source>
        <dbReference type="ARBA" id="ARBA00023157"/>
    </source>
</evidence>
<dbReference type="Gene3D" id="3.40.30.10">
    <property type="entry name" value="Glutaredoxin"/>
    <property type="match status" value="1"/>
</dbReference>
<dbReference type="Proteomes" id="UP000075636">
    <property type="component" value="Unassembled WGS sequence"/>
</dbReference>